<dbReference type="Proteomes" id="UP000527355">
    <property type="component" value="Unassembled WGS sequence"/>
</dbReference>
<accession>A0A7J7TJS7</accession>
<gene>
    <name evidence="2" type="ORF">mMyoMyo1_009070</name>
</gene>
<evidence type="ECO:0000256" key="1">
    <source>
        <dbReference type="SAM" id="MobiDB-lite"/>
    </source>
</evidence>
<keyword evidence="3" id="KW-1185">Reference proteome</keyword>
<feature type="compositionally biased region" description="Basic and acidic residues" evidence="1">
    <location>
        <begin position="115"/>
        <end position="130"/>
    </location>
</feature>
<dbReference type="EMBL" id="JABWUV010000016">
    <property type="protein sequence ID" value="KAF6300597.1"/>
    <property type="molecule type" value="Genomic_DNA"/>
</dbReference>
<evidence type="ECO:0000313" key="3">
    <source>
        <dbReference type="Proteomes" id="UP000527355"/>
    </source>
</evidence>
<feature type="region of interest" description="Disordered" evidence="1">
    <location>
        <begin position="105"/>
        <end position="130"/>
    </location>
</feature>
<name>A0A7J7TJS7_MYOMY</name>
<evidence type="ECO:0000313" key="2">
    <source>
        <dbReference type="EMBL" id="KAF6300597.1"/>
    </source>
</evidence>
<proteinExistence type="predicted"/>
<dbReference type="AlphaFoldDB" id="A0A7J7TJS7"/>
<protein>
    <submittedName>
        <fullName evidence="2">Uncharacterized protein</fullName>
    </submittedName>
</protein>
<sequence>MFLFTIGNKTKPNVHLIGNILLNFTHRWEGNVVIKSAGSRWAVIKSVFSSVEWNNNYLYPMWVSPGLNKVIFTRHLVSLESRKDSMLVVLVLVLGLMGKEKTVHEAPRGGETYSTEEKRTSKEYRSSCGT</sequence>
<reference evidence="2 3" key="1">
    <citation type="journal article" date="2020" name="Nature">
        <title>Six reference-quality genomes reveal evolution of bat adaptations.</title>
        <authorList>
            <person name="Jebb D."/>
            <person name="Huang Z."/>
            <person name="Pippel M."/>
            <person name="Hughes G.M."/>
            <person name="Lavrichenko K."/>
            <person name="Devanna P."/>
            <person name="Winkler S."/>
            <person name="Jermiin L.S."/>
            <person name="Skirmuntt E.C."/>
            <person name="Katzourakis A."/>
            <person name="Burkitt-Gray L."/>
            <person name="Ray D.A."/>
            <person name="Sullivan K.A.M."/>
            <person name="Roscito J.G."/>
            <person name="Kirilenko B.M."/>
            <person name="Davalos L.M."/>
            <person name="Corthals A.P."/>
            <person name="Power M.L."/>
            <person name="Jones G."/>
            <person name="Ransome R.D."/>
            <person name="Dechmann D.K.N."/>
            <person name="Locatelli A.G."/>
            <person name="Puechmaille S.J."/>
            <person name="Fedrigo O."/>
            <person name="Jarvis E.D."/>
            <person name="Hiller M."/>
            <person name="Vernes S.C."/>
            <person name="Myers E.W."/>
            <person name="Teeling E.C."/>
        </authorList>
    </citation>
    <scope>NUCLEOTIDE SEQUENCE [LARGE SCALE GENOMIC DNA]</scope>
    <source>
        <strain evidence="2">MMyoMyo1</strain>
        <tissue evidence="2">Flight muscle</tissue>
    </source>
</reference>
<organism evidence="2 3">
    <name type="scientific">Myotis myotis</name>
    <name type="common">Greater mouse-eared bat</name>
    <name type="synonym">Vespertilio myotis</name>
    <dbReference type="NCBI Taxonomy" id="51298"/>
    <lineage>
        <taxon>Eukaryota</taxon>
        <taxon>Metazoa</taxon>
        <taxon>Chordata</taxon>
        <taxon>Craniata</taxon>
        <taxon>Vertebrata</taxon>
        <taxon>Euteleostomi</taxon>
        <taxon>Mammalia</taxon>
        <taxon>Eutheria</taxon>
        <taxon>Laurasiatheria</taxon>
        <taxon>Chiroptera</taxon>
        <taxon>Yangochiroptera</taxon>
        <taxon>Vespertilionidae</taxon>
        <taxon>Myotis</taxon>
    </lineage>
</organism>
<comment type="caution">
    <text evidence="2">The sequence shown here is derived from an EMBL/GenBank/DDBJ whole genome shotgun (WGS) entry which is preliminary data.</text>
</comment>